<dbReference type="InterPro" id="IPR052281">
    <property type="entry name" value="GAREM"/>
</dbReference>
<dbReference type="GeneTree" id="ENSGT00530000063834"/>
<protein>
    <recommendedName>
        <fullName evidence="1">SAM domain-containing protein</fullName>
    </recommendedName>
</protein>
<name>A0A6I8QZD5_XENTR</name>
<sequence length="414" mass="47441">MLWTWHFLDKESFRNLDCFASIRINYITVGIKYKTTASQYIPGLNMDLTGVRWTENEYSLNGYVSKYISSFPNIIQITEGFLGKQEIDSISSSMVIRVHSLYSQRRVIAESKGKLFSIPIKLKTLKFIPSGEGSSPINGPILQLPMTLQEILSNYHLPVAIQSYKALSFKEKGDVKSQDEILPELLLKDTYEENFLLGHPIDKSKIFTKEPIMVPMYMKELKLVVALGFTSDDKDKWNKTCEWLTKQVENEGDMSQVAFEEIYLLDKKNLSSQEPRYSTIEPIYIDIGELGIEQQITQKPSTSYEIQIPKVLKETNVYSGDEVPQLVPNVTTPIANISDIPKDLRGLTVKQVCDCLNLLNMNQYVEAFKAAQVDGQFLYELDHDMMTSCMGMNGLHVVKFMRFRDGWRPNMQDQ</sequence>
<dbReference type="InterPro" id="IPR013761">
    <property type="entry name" value="SAM/pointed_sf"/>
</dbReference>
<dbReference type="InParanoid" id="A0A6I8QZD5"/>
<dbReference type="Ensembl" id="ENSXETT00000080876">
    <property type="protein sequence ID" value="ENSXETP00000077629"/>
    <property type="gene ID" value="ENSXETG00000037741"/>
</dbReference>
<evidence type="ECO:0000313" key="2">
    <source>
        <dbReference type="Ensembl" id="ENSXETP00000077629"/>
    </source>
</evidence>
<organism evidence="2">
    <name type="scientific">Xenopus tropicalis</name>
    <name type="common">Western clawed frog</name>
    <name type="synonym">Silurana tropicalis</name>
    <dbReference type="NCBI Taxonomy" id="8364"/>
    <lineage>
        <taxon>Eukaryota</taxon>
        <taxon>Metazoa</taxon>
        <taxon>Chordata</taxon>
        <taxon>Craniata</taxon>
        <taxon>Vertebrata</taxon>
        <taxon>Euteleostomi</taxon>
        <taxon>Amphibia</taxon>
        <taxon>Batrachia</taxon>
        <taxon>Anura</taxon>
        <taxon>Pipoidea</taxon>
        <taxon>Pipidae</taxon>
        <taxon>Xenopodinae</taxon>
        <taxon>Xenopus</taxon>
        <taxon>Silurana</taxon>
    </lineage>
</organism>
<dbReference type="PANTHER" id="PTHR14454:SF11">
    <property type="entry name" value="SERRANO, ISOFORM F"/>
    <property type="match status" value="1"/>
</dbReference>
<dbReference type="PANTHER" id="PTHR14454">
    <property type="entry name" value="GRB2-ASSOCIATED AND REGULATOR OF MAPK PROTEIN FAMILY MEMBER"/>
    <property type="match status" value="1"/>
</dbReference>
<proteinExistence type="predicted"/>
<dbReference type="Bgee" id="ENSXETG00000037741">
    <property type="expression patterns" value="Expressed in mesonephros and 5 other cell types or tissues"/>
</dbReference>
<evidence type="ECO:0000259" key="1">
    <source>
        <dbReference type="SMART" id="SM00454"/>
    </source>
</evidence>
<dbReference type="AlphaFoldDB" id="A0A6I8QZD5"/>
<reference evidence="2" key="2">
    <citation type="submission" date="2020-05" db="UniProtKB">
        <authorList>
            <consortium name="Ensembl"/>
        </authorList>
    </citation>
    <scope>IDENTIFICATION</scope>
</reference>
<accession>A0A6I8QZD5</accession>
<reference evidence="2" key="1">
    <citation type="journal article" date="2010" name="Science">
        <title>The genome of the Western clawed frog Xenopus tropicalis.</title>
        <authorList>
            <person name="Hellsten U."/>
            <person name="Harland R.M."/>
            <person name="Gilchrist M.J."/>
            <person name="Hendrix D."/>
            <person name="Jurka J."/>
            <person name="Kapitonov V."/>
            <person name="Ovcharenko I."/>
            <person name="Putnam N.H."/>
            <person name="Shu S."/>
            <person name="Taher L."/>
            <person name="Blitz I.L."/>
            <person name="Blumberg B."/>
            <person name="Dichmann D.S."/>
            <person name="Dubchak I."/>
            <person name="Amaya E."/>
            <person name="Detter J.C."/>
            <person name="Fletcher R."/>
            <person name="Gerhard D.S."/>
            <person name="Goodstein D."/>
            <person name="Graves T."/>
            <person name="Grigoriev I.V."/>
            <person name="Grimwood J."/>
            <person name="Kawashima T."/>
            <person name="Lindquist E."/>
            <person name="Lucas S.M."/>
            <person name="Mead P.E."/>
            <person name="Mitros T."/>
            <person name="Ogino H."/>
            <person name="Ohta Y."/>
            <person name="Poliakov A.V."/>
            <person name="Pollet N."/>
            <person name="Robert J."/>
            <person name="Salamov A."/>
            <person name="Sater A.K."/>
            <person name="Schmutz J."/>
            <person name="Terry A."/>
            <person name="Vize P.D."/>
            <person name="Warren W.C."/>
            <person name="Wells D."/>
            <person name="Wills A."/>
            <person name="Wilson R.K."/>
            <person name="Zimmerman L.B."/>
            <person name="Zorn A.M."/>
            <person name="Grainger R."/>
            <person name="Grammer T."/>
            <person name="Khokha M.K."/>
            <person name="Richardson P.M."/>
            <person name="Rokhsar D.S."/>
        </authorList>
    </citation>
    <scope>NUCLEOTIDE SEQUENCE [LARGE SCALE GENOMIC DNA]</scope>
    <source>
        <strain evidence="2">Nigerian</strain>
    </source>
</reference>
<feature type="domain" description="SAM" evidence="1">
    <location>
        <begin position="344"/>
        <end position="410"/>
    </location>
</feature>
<dbReference type="Gene3D" id="1.10.150.50">
    <property type="entry name" value="Transcription Factor, Ets-1"/>
    <property type="match status" value="1"/>
</dbReference>
<dbReference type="SMART" id="SM00454">
    <property type="entry name" value="SAM"/>
    <property type="match status" value="1"/>
</dbReference>
<dbReference type="SUPFAM" id="SSF47769">
    <property type="entry name" value="SAM/Pointed domain"/>
    <property type="match status" value="1"/>
</dbReference>
<dbReference type="Pfam" id="PF00536">
    <property type="entry name" value="SAM_1"/>
    <property type="match status" value="1"/>
</dbReference>
<dbReference type="InterPro" id="IPR001660">
    <property type="entry name" value="SAM"/>
</dbReference>